<protein>
    <submittedName>
        <fullName evidence="1">Putative transposon-encoded protein</fullName>
    </submittedName>
</protein>
<dbReference type="AlphaFoldDB" id="A0A1H6JJ66"/>
<organism evidence="1 2">
    <name type="scientific">Halopenitus malekzadehii</name>
    <dbReference type="NCBI Taxonomy" id="1267564"/>
    <lineage>
        <taxon>Archaea</taxon>
        <taxon>Methanobacteriati</taxon>
        <taxon>Methanobacteriota</taxon>
        <taxon>Stenosarchaea group</taxon>
        <taxon>Halobacteria</taxon>
        <taxon>Halobacteriales</taxon>
        <taxon>Haloferacaceae</taxon>
        <taxon>Halopenitus</taxon>
    </lineage>
</organism>
<accession>A0A1H6JJ66</accession>
<dbReference type="EMBL" id="FNWU01000010">
    <property type="protein sequence ID" value="SEH59197.1"/>
    <property type="molecule type" value="Genomic_DNA"/>
</dbReference>
<name>A0A1H6JJ66_9EURY</name>
<gene>
    <name evidence="1" type="ORF">SAMN05192561_11034</name>
</gene>
<dbReference type="RefSeq" id="WP_143040876.1">
    <property type="nucleotide sequence ID" value="NZ_FNWU01000010.1"/>
</dbReference>
<sequence length="49" mass="5469">MGQFELDGHEVVDRDVKATGNGAHVYVPKRWLGEDVKVVRVSDRGSDDE</sequence>
<evidence type="ECO:0000313" key="1">
    <source>
        <dbReference type="EMBL" id="SEH59197.1"/>
    </source>
</evidence>
<keyword evidence="2" id="KW-1185">Reference proteome</keyword>
<evidence type="ECO:0000313" key="2">
    <source>
        <dbReference type="Proteomes" id="UP000199215"/>
    </source>
</evidence>
<reference evidence="1 2" key="1">
    <citation type="submission" date="2016-10" db="EMBL/GenBank/DDBJ databases">
        <authorList>
            <person name="de Groot N.N."/>
        </authorList>
    </citation>
    <scope>NUCLEOTIDE SEQUENCE [LARGE SCALE GENOMIC DNA]</scope>
    <source>
        <strain evidence="1 2">IBRC-M10418</strain>
    </source>
</reference>
<dbReference type="STRING" id="1267564.SAMN05192561_11034"/>
<dbReference type="Proteomes" id="UP000199215">
    <property type="component" value="Unassembled WGS sequence"/>
</dbReference>
<dbReference type="OrthoDB" id="109730at2157"/>
<dbReference type="NCBIfam" id="NF033496">
    <property type="entry name" value="DUF2080_fam_acc"/>
    <property type="match status" value="1"/>
</dbReference>
<proteinExistence type="predicted"/>